<evidence type="ECO:0000256" key="6">
    <source>
        <dbReference type="ARBA" id="ARBA00022771"/>
    </source>
</evidence>
<keyword evidence="8 10" id="KW-0862">Zinc</keyword>
<dbReference type="Pfam" id="PF21362">
    <property type="entry name" value="Sina_RING"/>
    <property type="match status" value="1"/>
</dbReference>
<dbReference type="GO" id="GO:0061630">
    <property type="term" value="F:ubiquitin protein ligase activity"/>
    <property type="evidence" value="ECO:0007669"/>
    <property type="project" value="UniProtKB-EC"/>
</dbReference>
<evidence type="ECO:0000313" key="14">
    <source>
        <dbReference type="EMBL" id="KAH7939791.1"/>
    </source>
</evidence>
<dbReference type="Pfam" id="PF03145">
    <property type="entry name" value="Sina_TRAF"/>
    <property type="match status" value="1"/>
</dbReference>
<dbReference type="GO" id="GO:0008270">
    <property type="term" value="F:zinc ion binding"/>
    <property type="evidence" value="ECO:0007669"/>
    <property type="project" value="UniProtKB-KW"/>
</dbReference>
<evidence type="ECO:0000256" key="4">
    <source>
        <dbReference type="ARBA" id="ARBA00022679"/>
    </source>
</evidence>
<feature type="domain" description="SIAH-type" evidence="13">
    <location>
        <begin position="111"/>
        <end position="171"/>
    </location>
</feature>
<evidence type="ECO:0000256" key="10">
    <source>
        <dbReference type="RuleBase" id="RU201113"/>
    </source>
</evidence>
<dbReference type="SUPFAM" id="SSF57850">
    <property type="entry name" value="RING/U-box"/>
    <property type="match status" value="1"/>
</dbReference>
<evidence type="ECO:0000259" key="13">
    <source>
        <dbReference type="PROSITE" id="PS51081"/>
    </source>
</evidence>
<dbReference type="Gene3D" id="2.60.210.10">
    <property type="entry name" value="Apoptosis, Tumor Necrosis Factor Receptor Associated Protein 2, Chain A"/>
    <property type="match status" value="1"/>
</dbReference>
<dbReference type="InterPro" id="IPR013083">
    <property type="entry name" value="Znf_RING/FYVE/PHD"/>
</dbReference>
<evidence type="ECO:0000313" key="15">
    <source>
        <dbReference type="Proteomes" id="UP000821837"/>
    </source>
</evidence>
<reference evidence="14" key="1">
    <citation type="journal article" date="2020" name="Cell">
        <title>Large-Scale Comparative Analyses of Tick Genomes Elucidate Their Genetic Diversity and Vector Capacities.</title>
        <authorList>
            <consortium name="Tick Genome and Microbiome Consortium (TIGMIC)"/>
            <person name="Jia N."/>
            <person name="Wang J."/>
            <person name="Shi W."/>
            <person name="Du L."/>
            <person name="Sun Y."/>
            <person name="Zhan W."/>
            <person name="Jiang J.F."/>
            <person name="Wang Q."/>
            <person name="Zhang B."/>
            <person name="Ji P."/>
            <person name="Bell-Sakyi L."/>
            <person name="Cui X.M."/>
            <person name="Yuan T.T."/>
            <person name="Jiang B.G."/>
            <person name="Yang W.F."/>
            <person name="Lam T.T."/>
            <person name="Chang Q.C."/>
            <person name="Ding S.J."/>
            <person name="Wang X.J."/>
            <person name="Zhu J.G."/>
            <person name="Ruan X.D."/>
            <person name="Zhao L."/>
            <person name="Wei J.T."/>
            <person name="Ye R.Z."/>
            <person name="Que T.C."/>
            <person name="Du C.H."/>
            <person name="Zhou Y.H."/>
            <person name="Cheng J.X."/>
            <person name="Dai P.F."/>
            <person name="Guo W.B."/>
            <person name="Han X.H."/>
            <person name="Huang E.J."/>
            <person name="Li L.F."/>
            <person name="Wei W."/>
            <person name="Gao Y.C."/>
            <person name="Liu J.Z."/>
            <person name="Shao H.Z."/>
            <person name="Wang X."/>
            <person name="Wang C.C."/>
            <person name="Yang T.C."/>
            <person name="Huo Q.B."/>
            <person name="Li W."/>
            <person name="Chen H.Y."/>
            <person name="Chen S.E."/>
            <person name="Zhou L.G."/>
            <person name="Ni X.B."/>
            <person name="Tian J.H."/>
            <person name="Sheng Y."/>
            <person name="Liu T."/>
            <person name="Pan Y.S."/>
            <person name="Xia L.Y."/>
            <person name="Li J."/>
            <person name="Zhao F."/>
            <person name="Cao W.C."/>
        </authorList>
    </citation>
    <scope>NUCLEOTIDE SEQUENCE</scope>
    <source>
        <strain evidence="14">Rsan-2018</strain>
    </source>
</reference>
<sequence length="298" mass="32829">MERQSERAARSNGGLREARRPQAQGSQPATSGEANGGSTEAIQVAQGGLLTTLLDILECPVCREVIQPPFLQCRNGHLICAQCRRKSTTCPVCRARKDRIRNVGLEKLVDSARFPCSYAPRGCTESFPLSGKAQHEEYCYFGPFRCVLGPEACKWAGPREELVDHVVRAHPFIPRFRGNPTAFTAARFDRPEGFSWFAVVTCLGRDFIAALKKSGTAGHSKMSTAVAVVGSSEEQRSYHYRLEFCGDRNRLTWEAEMKGINSLSRCIESGDCLVFDLSTAQQLLNGADLVMELSIYGA</sequence>
<dbReference type="SUPFAM" id="SSF49599">
    <property type="entry name" value="TRAF domain-like"/>
    <property type="match status" value="1"/>
</dbReference>
<evidence type="ECO:0000256" key="9">
    <source>
        <dbReference type="PROSITE-ProRule" id="PRU00455"/>
    </source>
</evidence>
<reference evidence="14" key="2">
    <citation type="submission" date="2021-09" db="EMBL/GenBank/DDBJ databases">
        <authorList>
            <person name="Jia N."/>
            <person name="Wang J."/>
            <person name="Shi W."/>
            <person name="Du L."/>
            <person name="Sun Y."/>
            <person name="Zhan W."/>
            <person name="Jiang J."/>
            <person name="Wang Q."/>
            <person name="Zhang B."/>
            <person name="Ji P."/>
            <person name="Sakyi L.B."/>
            <person name="Cui X."/>
            <person name="Yuan T."/>
            <person name="Jiang B."/>
            <person name="Yang W."/>
            <person name="Lam T.T.-Y."/>
            <person name="Chang Q."/>
            <person name="Ding S."/>
            <person name="Wang X."/>
            <person name="Zhu J."/>
            <person name="Ruan X."/>
            <person name="Zhao L."/>
            <person name="Wei J."/>
            <person name="Que T."/>
            <person name="Du C."/>
            <person name="Cheng J."/>
            <person name="Dai P."/>
            <person name="Han X."/>
            <person name="Huang E."/>
            <person name="Gao Y."/>
            <person name="Liu J."/>
            <person name="Shao H."/>
            <person name="Ye R."/>
            <person name="Li L."/>
            <person name="Wei W."/>
            <person name="Wang X."/>
            <person name="Wang C."/>
            <person name="Huo Q."/>
            <person name="Li W."/>
            <person name="Guo W."/>
            <person name="Chen H."/>
            <person name="Chen S."/>
            <person name="Zhou L."/>
            <person name="Zhou L."/>
            <person name="Ni X."/>
            <person name="Tian J."/>
            <person name="Zhou Y."/>
            <person name="Sheng Y."/>
            <person name="Liu T."/>
            <person name="Pan Y."/>
            <person name="Xia L."/>
            <person name="Li J."/>
            <person name="Zhao F."/>
            <person name="Cao W."/>
        </authorList>
    </citation>
    <scope>NUCLEOTIDE SEQUENCE</scope>
    <source>
        <strain evidence="14">Rsan-2018</strain>
        <tissue evidence="14">Larvae</tissue>
    </source>
</reference>
<dbReference type="VEuPathDB" id="VectorBase:RSAN_052216"/>
<dbReference type="PANTHER" id="PTHR45877:SF2">
    <property type="entry name" value="E3 UBIQUITIN-PROTEIN LIGASE SINA-RELATED"/>
    <property type="match status" value="1"/>
</dbReference>
<keyword evidence="4" id="KW-0808">Transferase</keyword>
<dbReference type="PROSITE" id="PS51081">
    <property type="entry name" value="ZF_SIAH"/>
    <property type="match status" value="1"/>
</dbReference>
<evidence type="ECO:0000256" key="1">
    <source>
        <dbReference type="ARBA" id="ARBA00000900"/>
    </source>
</evidence>
<keyword evidence="5 10" id="KW-0479">Metal-binding</keyword>
<dbReference type="PROSITE" id="PS50089">
    <property type="entry name" value="ZF_RING_2"/>
    <property type="match status" value="1"/>
</dbReference>
<feature type="domain" description="RING-type" evidence="12">
    <location>
        <begin position="59"/>
        <end position="94"/>
    </location>
</feature>
<dbReference type="Proteomes" id="UP000821837">
    <property type="component" value="Chromosome 8"/>
</dbReference>
<evidence type="ECO:0000256" key="7">
    <source>
        <dbReference type="ARBA" id="ARBA00022786"/>
    </source>
</evidence>
<keyword evidence="6 9" id="KW-0863">Zinc-finger</keyword>
<keyword evidence="7 10" id="KW-0833">Ubl conjugation pathway</keyword>
<dbReference type="GO" id="GO:0043161">
    <property type="term" value="P:proteasome-mediated ubiquitin-dependent protein catabolic process"/>
    <property type="evidence" value="ECO:0007669"/>
    <property type="project" value="TreeGrafter"/>
</dbReference>
<comment type="domain">
    <text evidence="10">The SBD domain (substrate-binding domain) mediates the interaction with substrate proteins. It is related to the TRAF family.</text>
</comment>
<dbReference type="InterPro" id="IPR008974">
    <property type="entry name" value="TRAF-like"/>
</dbReference>
<dbReference type="Gene3D" id="3.30.40.10">
    <property type="entry name" value="Zinc/RING finger domain, C3HC4 (zinc finger)"/>
    <property type="match status" value="2"/>
</dbReference>
<dbReference type="InterPro" id="IPR018121">
    <property type="entry name" value="7-in-absentia-prot_TRAF-dom"/>
</dbReference>
<comment type="function">
    <text evidence="10">E3 ubiquitin-protein ligase that mediates ubiquitination and subsequent proteasomal degradation of target proteins. E3 ubiquitin ligases accept ubiquitin from an E2 ubiquitin-conjugating enzyme in the form of a thioester and then directly transfers the ubiquitin to targeted substrates.</text>
</comment>
<dbReference type="FunFam" id="3.30.40.10:FF:000041">
    <property type="entry name" value="E3 ubiquitin-protein ligase SINAT3"/>
    <property type="match status" value="1"/>
</dbReference>
<organism evidence="14 15">
    <name type="scientific">Rhipicephalus sanguineus</name>
    <name type="common">Brown dog tick</name>
    <name type="synonym">Ixodes sanguineus</name>
    <dbReference type="NCBI Taxonomy" id="34632"/>
    <lineage>
        <taxon>Eukaryota</taxon>
        <taxon>Metazoa</taxon>
        <taxon>Ecdysozoa</taxon>
        <taxon>Arthropoda</taxon>
        <taxon>Chelicerata</taxon>
        <taxon>Arachnida</taxon>
        <taxon>Acari</taxon>
        <taxon>Parasitiformes</taxon>
        <taxon>Ixodida</taxon>
        <taxon>Ixodoidea</taxon>
        <taxon>Ixodidae</taxon>
        <taxon>Rhipicephalinae</taxon>
        <taxon>Rhipicephalus</taxon>
        <taxon>Rhipicephalus</taxon>
    </lineage>
</organism>
<dbReference type="InterPro" id="IPR049548">
    <property type="entry name" value="Sina-like_RING"/>
</dbReference>
<evidence type="ECO:0000256" key="11">
    <source>
        <dbReference type="SAM" id="MobiDB-lite"/>
    </source>
</evidence>
<dbReference type="InterPro" id="IPR001841">
    <property type="entry name" value="Znf_RING"/>
</dbReference>
<comment type="caution">
    <text evidence="14">The sequence shown here is derived from an EMBL/GenBank/DDBJ whole genome shotgun (WGS) entry which is preliminary data.</text>
</comment>
<evidence type="ECO:0000259" key="12">
    <source>
        <dbReference type="PROSITE" id="PS50089"/>
    </source>
</evidence>
<feature type="region of interest" description="Disordered" evidence="11">
    <location>
        <begin position="1"/>
        <end position="37"/>
    </location>
</feature>
<dbReference type="Pfam" id="PF21361">
    <property type="entry name" value="Sina_ZnF"/>
    <property type="match status" value="1"/>
</dbReference>
<evidence type="ECO:0000256" key="8">
    <source>
        <dbReference type="ARBA" id="ARBA00022833"/>
    </source>
</evidence>
<dbReference type="InterPro" id="IPR013010">
    <property type="entry name" value="Znf_SIAH"/>
</dbReference>
<accession>A0A9D4PF08</accession>
<comment type="pathway">
    <text evidence="2 10">Protein modification; protein ubiquitination.</text>
</comment>
<evidence type="ECO:0000256" key="3">
    <source>
        <dbReference type="ARBA" id="ARBA00009119"/>
    </source>
</evidence>
<comment type="catalytic activity">
    <reaction evidence="1 10">
        <text>S-ubiquitinyl-[E2 ubiquitin-conjugating enzyme]-L-cysteine + [acceptor protein]-L-lysine = [E2 ubiquitin-conjugating enzyme]-L-cysteine + N(6)-ubiquitinyl-[acceptor protein]-L-lysine.</text>
        <dbReference type="EC" id="2.3.2.27"/>
    </reaction>
</comment>
<dbReference type="InterPro" id="IPR004162">
    <property type="entry name" value="SINA-like_animal"/>
</dbReference>
<dbReference type="GO" id="GO:0031624">
    <property type="term" value="F:ubiquitin conjugating enzyme binding"/>
    <property type="evidence" value="ECO:0007669"/>
    <property type="project" value="TreeGrafter"/>
</dbReference>
<comment type="domain">
    <text evidence="10">The RING-type zinc finger domain is essential for ubiquitin ligase activity.</text>
</comment>
<dbReference type="PANTHER" id="PTHR45877">
    <property type="entry name" value="E3 UBIQUITIN-PROTEIN LIGASE SIAH2"/>
    <property type="match status" value="1"/>
</dbReference>
<comment type="similarity">
    <text evidence="3 10">Belongs to the SINA (Seven in absentia) family.</text>
</comment>
<feature type="compositionally biased region" description="Polar residues" evidence="11">
    <location>
        <begin position="23"/>
        <end position="37"/>
    </location>
</feature>
<evidence type="ECO:0000256" key="5">
    <source>
        <dbReference type="ARBA" id="ARBA00022723"/>
    </source>
</evidence>
<gene>
    <name evidence="14" type="ORF">HPB52_017450</name>
</gene>
<keyword evidence="15" id="KW-1185">Reference proteome</keyword>
<evidence type="ECO:0000256" key="2">
    <source>
        <dbReference type="ARBA" id="ARBA00004906"/>
    </source>
</evidence>
<name>A0A9D4PF08_RHISA</name>
<proteinExistence type="inferred from homology"/>
<dbReference type="AlphaFoldDB" id="A0A9D4PF08"/>
<dbReference type="EMBL" id="JABSTV010001254">
    <property type="protein sequence ID" value="KAH7939791.1"/>
    <property type="molecule type" value="Genomic_DNA"/>
</dbReference>
<dbReference type="EC" id="2.3.2.27" evidence="10"/>
<dbReference type="GO" id="GO:0005737">
    <property type="term" value="C:cytoplasm"/>
    <property type="evidence" value="ECO:0007669"/>
    <property type="project" value="InterPro"/>
</dbReference>
<protein>
    <recommendedName>
        <fullName evidence="10">E3 ubiquitin-protein ligase</fullName>
        <ecNumber evidence="10">2.3.2.27</ecNumber>
    </recommendedName>
</protein>